<accession>A0A6A6I4G0</accession>
<keyword evidence="3" id="KW-1185">Reference proteome</keyword>
<dbReference type="EMBL" id="ML987200">
    <property type="protein sequence ID" value="KAF2245404.1"/>
    <property type="molecule type" value="Genomic_DNA"/>
</dbReference>
<dbReference type="AlphaFoldDB" id="A0A6A6I4G0"/>
<gene>
    <name evidence="2" type="ORF">BU26DRAFT_68321</name>
</gene>
<sequence>MRFSIRNPTTLFGIKPKPLLPNPPRPASSIQQTPRLHNTGSFANSTEHCKYVNGVLKEELGQLYVRVPNFFDAYFRSVAGLKSIAQAVFDKCKEGDNPLYQEESGWQGWPKGARERDVLS</sequence>
<reference evidence="2" key="1">
    <citation type="journal article" date="2020" name="Stud. Mycol.">
        <title>101 Dothideomycetes genomes: a test case for predicting lifestyles and emergence of pathogens.</title>
        <authorList>
            <person name="Haridas S."/>
            <person name="Albert R."/>
            <person name="Binder M."/>
            <person name="Bloem J."/>
            <person name="Labutti K."/>
            <person name="Salamov A."/>
            <person name="Andreopoulos B."/>
            <person name="Baker S."/>
            <person name="Barry K."/>
            <person name="Bills G."/>
            <person name="Bluhm B."/>
            <person name="Cannon C."/>
            <person name="Castanera R."/>
            <person name="Culley D."/>
            <person name="Daum C."/>
            <person name="Ezra D."/>
            <person name="Gonzalez J."/>
            <person name="Henrissat B."/>
            <person name="Kuo A."/>
            <person name="Liang C."/>
            <person name="Lipzen A."/>
            <person name="Lutzoni F."/>
            <person name="Magnuson J."/>
            <person name="Mondo S."/>
            <person name="Nolan M."/>
            <person name="Ohm R."/>
            <person name="Pangilinan J."/>
            <person name="Park H.-J."/>
            <person name="Ramirez L."/>
            <person name="Alfaro M."/>
            <person name="Sun H."/>
            <person name="Tritt A."/>
            <person name="Yoshinaga Y."/>
            <person name="Zwiers L.-H."/>
            <person name="Turgeon B."/>
            <person name="Goodwin S."/>
            <person name="Spatafora J."/>
            <person name="Crous P."/>
            <person name="Grigoriev I."/>
        </authorList>
    </citation>
    <scope>NUCLEOTIDE SEQUENCE</scope>
    <source>
        <strain evidence="2">CBS 122368</strain>
    </source>
</reference>
<organism evidence="2 3">
    <name type="scientific">Trematosphaeria pertusa</name>
    <dbReference type="NCBI Taxonomy" id="390896"/>
    <lineage>
        <taxon>Eukaryota</taxon>
        <taxon>Fungi</taxon>
        <taxon>Dikarya</taxon>
        <taxon>Ascomycota</taxon>
        <taxon>Pezizomycotina</taxon>
        <taxon>Dothideomycetes</taxon>
        <taxon>Pleosporomycetidae</taxon>
        <taxon>Pleosporales</taxon>
        <taxon>Massarineae</taxon>
        <taxon>Trematosphaeriaceae</taxon>
        <taxon>Trematosphaeria</taxon>
    </lineage>
</organism>
<protein>
    <submittedName>
        <fullName evidence="2">Uncharacterized protein</fullName>
    </submittedName>
</protein>
<evidence type="ECO:0000313" key="3">
    <source>
        <dbReference type="Proteomes" id="UP000800094"/>
    </source>
</evidence>
<dbReference type="Proteomes" id="UP000800094">
    <property type="component" value="Unassembled WGS sequence"/>
</dbReference>
<evidence type="ECO:0000313" key="2">
    <source>
        <dbReference type="EMBL" id="KAF2245404.1"/>
    </source>
</evidence>
<dbReference type="OrthoDB" id="5412283at2759"/>
<proteinExistence type="predicted"/>
<feature type="region of interest" description="Disordered" evidence="1">
    <location>
        <begin position="14"/>
        <end position="33"/>
    </location>
</feature>
<evidence type="ECO:0000256" key="1">
    <source>
        <dbReference type="SAM" id="MobiDB-lite"/>
    </source>
</evidence>
<dbReference type="RefSeq" id="XP_033680408.1">
    <property type="nucleotide sequence ID" value="XM_033836206.1"/>
</dbReference>
<name>A0A6A6I4G0_9PLEO</name>
<dbReference type="GeneID" id="54589536"/>